<evidence type="ECO:0000256" key="5">
    <source>
        <dbReference type="ARBA" id="ARBA00023004"/>
    </source>
</evidence>
<proteinExistence type="predicted"/>
<accession>A0A0B1ZKJ0</accession>
<gene>
    <name evidence="9" type="ORF">LK12_19495</name>
</gene>
<feature type="domain" description="Cytochrome c" evidence="8">
    <location>
        <begin position="19"/>
        <end position="120"/>
    </location>
</feature>
<keyword evidence="4" id="KW-0249">Electron transport</keyword>
<dbReference type="PROSITE" id="PS51007">
    <property type="entry name" value="CYTC"/>
    <property type="match status" value="1"/>
</dbReference>
<sequence length="120" mass="12740">MRPIALTAALLGSVPAMAGDVSGGAKVFQAQCAICHRSTRDAAPSVGPDLYGVVGRKAGTLQGYSFSAAMKHSRLTWTPDELRRYLENPGKVVPGNKMPYAGEHDPAKLDALLSFLKTLK</sequence>
<feature type="signal peptide" evidence="7">
    <location>
        <begin position="1"/>
        <end position="18"/>
    </location>
</feature>
<comment type="caution">
    <text evidence="9">The sequence shown here is derived from an EMBL/GenBank/DDBJ whole genome shotgun (WGS) entry which is preliminary data.</text>
</comment>
<keyword evidence="3 6" id="KW-0479">Metal-binding</keyword>
<evidence type="ECO:0000256" key="1">
    <source>
        <dbReference type="ARBA" id="ARBA00022448"/>
    </source>
</evidence>
<dbReference type="PRINTS" id="PR00604">
    <property type="entry name" value="CYTCHRMECIAB"/>
</dbReference>
<evidence type="ECO:0000259" key="8">
    <source>
        <dbReference type="PROSITE" id="PS51007"/>
    </source>
</evidence>
<dbReference type="InterPro" id="IPR009056">
    <property type="entry name" value="Cyt_c-like_dom"/>
</dbReference>
<evidence type="ECO:0000256" key="7">
    <source>
        <dbReference type="SAM" id="SignalP"/>
    </source>
</evidence>
<evidence type="ECO:0000256" key="2">
    <source>
        <dbReference type="ARBA" id="ARBA00022617"/>
    </source>
</evidence>
<feature type="chain" id="PRO_5002068997" description="Cytochrome c domain-containing protein" evidence="7">
    <location>
        <begin position="19"/>
        <end position="120"/>
    </location>
</feature>
<evidence type="ECO:0000256" key="6">
    <source>
        <dbReference type="PROSITE-ProRule" id="PRU00433"/>
    </source>
</evidence>
<dbReference type="InterPro" id="IPR036909">
    <property type="entry name" value="Cyt_c-like_dom_sf"/>
</dbReference>
<keyword evidence="10" id="KW-1185">Reference proteome</keyword>
<evidence type="ECO:0000313" key="9">
    <source>
        <dbReference type="EMBL" id="KHK89676.1"/>
    </source>
</evidence>
<dbReference type="STRING" id="1348853.LK12_19495"/>
<dbReference type="AlphaFoldDB" id="A0A0B1ZKJ0"/>
<dbReference type="SUPFAM" id="SSF46626">
    <property type="entry name" value="Cytochrome c"/>
    <property type="match status" value="1"/>
</dbReference>
<dbReference type="GO" id="GO:0046872">
    <property type="term" value="F:metal ion binding"/>
    <property type="evidence" value="ECO:0007669"/>
    <property type="project" value="UniProtKB-KW"/>
</dbReference>
<keyword evidence="5 6" id="KW-0408">Iron</keyword>
<evidence type="ECO:0000256" key="4">
    <source>
        <dbReference type="ARBA" id="ARBA00022982"/>
    </source>
</evidence>
<dbReference type="PANTHER" id="PTHR11961">
    <property type="entry name" value="CYTOCHROME C"/>
    <property type="match status" value="1"/>
</dbReference>
<keyword evidence="7" id="KW-0732">Signal</keyword>
<evidence type="ECO:0000313" key="10">
    <source>
        <dbReference type="Proteomes" id="UP000031057"/>
    </source>
</evidence>
<keyword evidence="2 6" id="KW-0349">Heme</keyword>
<reference evidence="9 10" key="1">
    <citation type="submission" date="2014-10" db="EMBL/GenBank/DDBJ databases">
        <title>Genome sequence of Novosphingobium malaysiense MUSC 273(T).</title>
        <authorList>
            <person name="Lee L.-H."/>
        </authorList>
    </citation>
    <scope>NUCLEOTIDE SEQUENCE [LARGE SCALE GENOMIC DNA]</scope>
    <source>
        <strain evidence="9 10">MUSC 273</strain>
    </source>
</reference>
<protein>
    <recommendedName>
        <fullName evidence="8">Cytochrome c domain-containing protein</fullName>
    </recommendedName>
</protein>
<keyword evidence="1" id="KW-0813">Transport</keyword>
<dbReference type="GO" id="GO:0020037">
    <property type="term" value="F:heme binding"/>
    <property type="evidence" value="ECO:0007669"/>
    <property type="project" value="InterPro"/>
</dbReference>
<dbReference type="Proteomes" id="UP000031057">
    <property type="component" value="Unassembled WGS sequence"/>
</dbReference>
<dbReference type="Gene3D" id="1.10.760.10">
    <property type="entry name" value="Cytochrome c-like domain"/>
    <property type="match status" value="1"/>
</dbReference>
<dbReference type="GO" id="GO:0009055">
    <property type="term" value="F:electron transfer activity"/>
    <property type="evidence" value="ECO:0007669"/>
    <property type="project" value="InterPro"/>
</dbReference>
<dbReference type="InterPro" id="IPR002327">
    <property type="entry name" value="Cyt_c_1A/1B"/>
</dbReference>
<dbReference type="EMBL" id="JTDI01000007">
    <property type="protein sequence ID" value="KHK89676.1"/>
    <property type="molecule type" value="Genomic_DNA"/>
</dbReference>
<name>A0A0B1ZKJ0_9SPHN</name>
<organism evidence="9 10">
    <name type="scientific">Novosphingobium malaysiense</name>
    <dbReference type="NCBI Taxonomy" id="1348853"/>
    <lineage>
        <taxon>Bacteria</taxon>
        <taxon>Pseudomonadati</taxon>
        <taxon>Pseudomonadota</taxon>
        <taxon>Alphaproteobacteria</taxon>
        <taxon>Sphingomonadales</taxon>
        <taxon>Sphingomonadaceae</taxon>
        <taxon>Novosphingobium</taxon>
    </lineage>
</organism>
<dbReference type="Pfam" id="PF00034">
    <property type="entry name" value="Cytochrom_C"/>
    <property type="match status" value="1"/>
</dbReference>
<evidence type="ECO:0000256" key="3">
    <source>
        <dbReference type="ARBA" id="ARBA00022723"/>
    </source>
</evidence>